<name>A0ABN2EWH0_9ACTN</name>
<dbReference type="Proteomes" id="UP001501319">
    <property type="component" value="Unassembled WGS sequence"/>
</dbReference>
<organism evidence="1 2">
    <name type="scientific">Kribbella alba</name>
    <dbReference type="NCBI Taxonomy" id="190197"/>
    <lineage>
        <taxon>Bacteria</taxon>
        <taxon>Bacillati</taxon>
        <taxon>Actinomycetota</taxon>
        <taxon>Actinomycetes</taxon>
        <taxon>Propionibacteriales</taxon>
        <taxon>Kribbellaceae</taxon>
        <taxon>Kribbella</taxon>
    </lineage>
</organism>
<reference evidence="1 2" key="1">
    <citation type="journal article" date="2019" name="Int. J. Syst. Evol. Microbiol.">
        <title>The Global Catalogue of Microorganisms (GCM) 10K type strain sequencing project: providing services to taxonomists for standard genome sequencing and annotation.</title>
        <authorList>
            <consortium name="The Broad Institute Genomics Platform"/>
            <consortium name="The Broad Institute Genome Sequencing Center for Infectious Disease"/>
            <person name="Wu L."/>
            <person name="Ma J."/>
        </authorList>
    </citation>
    <scope>NUCLEOTIDE SEQUENCE [LARGE SCALE GENOMIC DNA]</scope>
    <source>
        <strain evidence="1 2">JCM 14306</strain>
    </source>
</reference>
<evidence type="ECO:0000313" key="2">
    <source>
        <dbReference type="Proteomes" id="UP001501319"/>
    </source>
</evidence>
<accession>A0ABN2EWH0</accession>
<gene>
    <name evidence="1" type="ORF">GCM10009744_03020</name>
</gene>
<proteinExistence type="predicted"/>
<evidence type="ECO:0008006" key="3">
    <source>
        <dbReference type="Google" id="ProtNLM"/>
    </source>
</evidence>
<comment type="caution">
    <text evidence="1">The sequence shown here is derived from an EMBL/GenBank/DDBJ whole genome shotgun (WGS) entry which is preliminary data.</text>
</comment>
<evidence type="ECO:0000313" key="1">
    <source>
        <dbReference type="EMBL" id="GAA1619714.1"/>
    </source>
</evidence>
<dbReference type="EMBL" id="BAAANE010000001">
    <property type="protein sequence ID" value="GAA1619714.1"/>
    <property type="molecule type" value="Genomic_DNA"/>
</dbReference>
<dbReference type="RefSeq" id="WP_344107742.1">
    <property type="nucleotide sequence ID" value="NZ_BAAANE010000001.1"/>
</dbReference>
<protein>
    <recommendedName>
        <fullName evidence="3">ABM domain-containing protein</fullName>
    </recommendedName>
</protein>
<sequence length="202" mass="22303">MFVQVIQGQVSDAEQVHAALDRWVEGLAPDASGWLGTTAGVTDNGQFIALARFDSAAAAQGNSERPEQDKWWSEFSALFSEDATFHESDDVVADLVGDPNSAGFVQVMQGRGTNPDRARELMTEDSGKWADFRPDMVGSIAAMYDDGDYTMAMYFTSEEEAREGEKKEPPAEMKAQMDELNSLAVGMPSFFDLKHPWLYSPR</sequence>
<keyword evidence="2" id="KW-1185">Reference proteome</keyword>